<feature type="domain" description="Helicase ATP-binding" evidence="7">
    <location>
        <begin position="608"/>
        <end position="749"/>
    </location>
</feature>
<evidence type="ECO:0000256" key="1">
    <source>
        <dbReference type="ARBA" id="ARBA00012552"/>
    </source>
</evidence>
<gene>
    <name evidence="9" type="ORF">D9615_001206</name>
</gene>
<keyword evidence="3" id="KW-0378">Hydrolase</keyword>
<dbReference type="OrthoDB" id="5600252at2759"/>
<evidence type="ECO:0000313" key="9">
    <source>
        <dbReference type="EMBL" id="KAF5385346.1"/>
    </source>
</evidence>
<dbReference type="SUPFAM" id="SSF52540">
    <property type="entry name" value="P-loop containing nucleoside triphosphate hydrolases"/>
    <property type="match status" value="1"/>
</dbReference>
<protein>
    <recommendedName>
        <fullName evidence="1">RNA helicase</fullName>
        <ecNumber evidence="1">3.6.4.13</ecNumber>
    </recommendedName>
</protein>
<dbReference type="Pfam" id="PF04408">
    <property type="entry name" value="WHD_HA2"/>
    <property type="match status" value="1"/>
</dbReference>
<dbReference type="PANTHER" id="PTHR18934">
    <property type="entry name" value="ATP-DEPENDENT RNA HELICASE"/>
    <property type="match status" value="1"/>
</dbReference>
<dbReference type="InterPro" id="IPR007502">
    <property type="entry name" value="Helicase-assoc_dom"/>
</dbReference>
<dbReference type="InterPro" id="IPR056328">
    <property type="entry name" value="DSRM_DHX29"/>
</dbReference>
<dbReference type="InterPro" id="IPR014001">
    <property type="entry name" value="Helicase_ATP-bd"/>
</dbReference>
<evidence type="ECO:0000256" key="6">
    <source>
        <dbReference type="SAM" id="MobiDB-lite"/>
    </source>
</evidence>
<dbReference type="Proteomes" id="UP000565441">
    <property type="component" value="Unassembled WGS sequence"/>
</dbReference>
<dbReference type="Pfam" id="PF00271">
    <property type="entry name" value="Helicase_C"/>
    <property type="match status" value="1"/>
</dbReference>
<dbReference type="InterPro" id="IPR059023">
    <property type="entry name" value="RNA_hel_CTD"/>
</dbReference>
<feature type="region of interest" description="Disordered" evidence="6">
    <location>
        <begin position="507"/>
        <end position="529"/>
    </location>
</feature>
<keyword evidence="10" id="KW-1185">Reference proteome</keyword>
<dbReference type="GO" id="GO:0003723">
    <property type="term" value="F:RNA binding"/>
    <property type="evidence" value="ECO:0007669"/>
    <property type="project" value="TreeGrafter"/>
</dbReference>
<proteinExistence type="predicted"/>
<organism evidence="9 10">
    <name type="scientific">Tricholomella constricta</name>
    <dbReference type="NCBI Taxonomy" id="117010"/>
    <lineage>
        <taxon>Eukaryota</taxon>
        <taxon>Fungi</taxon>
        <taxon>Dikarya</taxon>
        <taxon>Basidiomycota</taxon>
        <taxon>Agaricomycotina</taxon>
        <taxon>Agaricomycetes</taxon>
        <taxon>Agaricomycetidae</taxon>
        <taxon>Agaricales</taxon>
        <taxon>Tricholomatineae</taxon>
        <taxon>Lyophyllaceae</taxon>
        <taxon>Tricholomella</taxon>
    </lineage>
</organism>
<dbReference type="SMART" id="SM00487">
    <property type="entry name" value="DEXDc"/>
    <property type="match status" value="1"/>
</dbReference>
<evidence type="ECO:0000256" key="2">
    <source>
        <dbReference type="ARBA" id="ARBA00022741"/>
    </source>
</evidence>
<reference evidence="9 10" key="1">
    <citation type="journal article" date="2020" name="ISME J.">
        <title>Uncovering the hidden diversity of litter-decomposition mechanisms in mushroom-forming fungi.</title>
        <authorList>
            <person name="Floudas D."/>
            <person name="Bentzer J."/>
            <person name="Ahren D."/>
            <person name="Johansson T."/>
            <person name="Persson P."/>
            <person name="Tunlid A."/>
        </authorList>
    </citation>
    <scope>NUCLEOTIDE SEQUENCE [LARGE SCALE GENOMIC DNA]</scope>
    <source>
        <strain evidence="9 10">CBS 661.87</strain>
    </source>
</reference>
<comment type="caution">
    <text evidence="9">The sequence shown here is derived from an EMBL/GenBank/DDBJ whole genome shotgun (WGS) entry which is preliminary data.</text>
</comment>
<dbReference type="GO" id="GO:0005524">
    <property type="term" value="F:ATP binding"/>
    <property type="evidence" value="ECO:0007669"/>
    <property type="project" value="UniProtKB-KW"/>
</dbReference>
<dbReference type="Gene3D" id="1.20.120.1080">
    <property type="match status" value="1"/>
</dbReference>
<evidence type="ECO:0000259" key="8">
    <source>
        <dbReference type="PROSITE" id="PS51194"/>
    </source>
</evidence>
<evidence type="ECO:0000256" key="5">
    <source>
        <dbReference type="ARBA" id="ARBA00022840"/>
    </source>
</evidence>
<dbReference type="GO" id="GO:1990904">
    <property type="term" value="C:ribonucleoprotein complex"/>
    <property type="evidence" value="ECO:0007669"/>
    <property type="project" value="UniProtKB-ARBA"/>
</dbReference>
<keyword evidence="2" id="KW-0547">Nucleotide-binding</keyword>
<dbReference type="CDD" id="cd18791">
    <property type="entry name" value="SF2_C_RHA"/>
    <property type="match status" value="1"/>
</dbReference>
<dbReference type="PANTHER" id="PTHR18934:SF267">
    <property type="entry name" value="ATP-DEPENDENT RNA HELICASE YLR419W-RELATED"/>
    <property type="match status" value="1"/>
</dbReference>
<feature type="region of interest" description="Disordered" evidence="6">
    <location>
        <begin position="1"/>
        <end position="40"/>
    </location>
</feature>
<keyword evidence="4" id="KW-0347">Helicase</keyword>
<accession>A0A8H5HLM0</accession>
<dbReference type="Pfam" id="PF24385">
    <property type="entry name" value="DSRM_DHX29"/>
    <property type="match status" value="1"/>
</dbReference>
<dbReference type="SMART" id="SM00847">
    <property type="entry name" value="HA2"/>
    <property type="match status" value="1"/>
</dbReference>
<name>A0A8H5HLM0_9AGAR</name>
<dbReference type="Pfam" id="PF07717">
    <property type="entry name" value="OB_NTP_bind"/>
    <property type="match status" value="1"/>
</dbReference>
<sequence length="1357" mass="151413">MHMPPRRGIVKSGNAGNSSKGDKIPPAPLPNSEKPLFPPGSKYPLSLLHERCQKQGWEKPSVETHKHPGGWSFVVHMGKINKKTNEKESIRMAPDNPHLSPTPLEARHWGATYALYRFCNGIQLQLVLPPGPRDYWNELVVEHKNSPPHLKWKYAADPFAAREEARAKSAKRETSLAREASSSKRSQSQVSGEFAQAPEVKMATILREQVEDAIKKGISIYPEAGDSPGSVFESTKASEVTQQLGHLGFTSAQVRNVISFLSQPSRLASSLLQSSSPLEACIEYLILHLPECDLPHRFLPAINSSNPFINSAHSGTDDLKRRWVVDKAVKEAGWPVYAVKECTRLPSLLQNWDLLLVALGKRLIGEDWTGGSESEVEKGPPYDIDIDEVEALGASISDPTELVIPLFSAPIQIHILTSSGKAYPRPGLSPMYVTSTSVPGYVRLHLLSSLLVAMKSENFLEPGEGFCMAVMRLLEGEWAMIEDKGPPDMSTVLAHFIPELQHAADSASDKLSLSSMPTNRGGRRREPPRCDRLTDKQIRQEFEIMRRQDKYLAMLTMRQKLPAFAAKEEFLRQLEINRVVIVGVEKRRNVRVYRTAFNFKLMGHFKVPQYILDALIESDKGSQASILITQPRRISAISVAARVSAERLDDGSVGYAIRGESKRTEKTKLLFCTTGVVLRRLGSGDILKGVSHVVVDEVHERSVDGDFLLLELKELLNKHCNLKVVLMSATINHETFVKYFNGAPLLTIPGYTHPVIDKYLEDLIPLVRYHPSTPKYGKKPSDEAIRSFWNEYKSLGLDDSSITAIHNITLSERIDFQARQRASKLIAAIVDYIVSTAEECGGILIFLPGVQEIRQCIDAMRPLFAGKQANIFPLHANLSSDEQRRVFTKTTGWKIIAATNVAETSITIDDVIYVIDAGKVKETQYDPDASLSRLVETWVTRAAARQRRGRAGRTRPGVCYKLYTRKQELNMAKFPVPEILRVPLESISLTVKVMREEEDVKLFLSRAIDPPKVVAMERAWSILEELGAVDETGRLTPLGRHMSALPVDLRLAKMLILATVFQCLDPILTIAAALSSKPLFLSPMDKRDEATQARARFSTAGSDLLTDLKAYNECHRLRSESRGQAAIRAFCEQNFVSQTTIRDITTLRHDFILNLADLGFIPLSSTPSTPALNKNSNNLNLIKAILLGGLWPRVARVHLPRDRIKFDKVQAGTIQRENTAKEFKIFDLREGRVFLHPGSVLFGEAAWKSPFLVYFHKYMSSKVFMRDATEVPIYAILLFGGRVSVNQIGGGLTVGSKESWIKLRAWPRIGILVNQLRRLLDAQLERCIAEGTVLTSGDSNPVLNAMLALLTYDGLTE</sequence>
<dbReference type="Pfam" id="PF26026">
    <property type="entry name" value="RNA_hel_CTD"/>
    <property type="match status" value="1"/>
</dbReference>
<feature type="domain" description="Helicase C-terminal" evidence="8">
    <location>
        <begin position="828"/>
        <end position="995"/>
    </location>
</feature>
<dbReference type="FunFam" id="1.20.120.1080:FF:000002">
    <property type="entry name" value="Putative ATP-dependent RNA helicase DHX36"/>
    <property type="match status" value="1"/>
</dbReference>
<dbReference type="GO" id="GO:0003724">
    <property type="term" value="F:RNA helicase activity"/>
    <property type="evidence" value="ECO:0007669"/>
    <property type="project" value="UniProtKB-EC"/>
</dbReference>
<evidence type="ECO:0000256" key="3">
    <source>
        <dbReference type="ARBA" id="ARBA00022801"/>
    </source>
</evidence>
<dbReference type="EMBL" id="JAACJP010000004">
    <property type="protein sequence ID" value="KAF5385346.1"/>
    <property type="molecule type" value="Genomic_DNA"/>
</dbReference>
<evidence type="ECO:0000313" key="10">
    <source>
        <dbReference type="Proteomes" id="UP000565441"/>
    </source>
</evidence>
<dbReference type="PROSITE" id="PS00690">
    <property type="entry name" value="DEAH_ATP_HELICASE"/>
    <property type="match status" value="1"/>
</dbReference>
<dbReference type="InterPro" id="IPR002464">
    <property type="entry name" value="DNA/RNA_helicase_DEAH_CS"/>
</dbReference>
<dbReference type="InterPro" id="IPR027417">
    <property type="entry name" value="P-loop_NTPase"/>
</dbReference>
<dbReference type="InterPro" id="IPR001650">
    <property type="entry name" value="Helicase_C-like"/>
</dbReference>
<evidence type="ECO:0000259" key="7">
    <source>
        <dbReference type="PROSITE" id="PS51192"/>
    </source>
</evidence>
<feature type="region of interest" description="Disordered" evidence="6">
    <location>
        <begin position="165"/>
        <end position="193"/>
    </location>
</feature>
<evidence type="ECO:0000256" key="4">
    <source>
        <dbReference type="ARBA" id="ARBA00022806"/>
    </source>
</evidence>
<dbReference type="EC" id="3.6.4.13" evidence="1"/>
<keyword evidence="5" id="KW-0067">ATP-binding</keyword>
<dbReference type="InterPro" id="IPR011709">
    <property type="entry name" value="DEAD-box_helicase_OB_fold"/>
</dbReference>
<dbReference type="PROSITE" id="PS51194">
    <property type="entry name" value="HELICASE_CTER"/>
    <property type="match status" value="1"/>
</dbReference>
<dbReference type="SMART" id="SM00490">
    <property type="entry name" value="HELICc"/>
    <property type="match status" value="1"/>
</dbReference>
<dbReference type="InterPro" id="IPR048333">
    <property type="entry name" value="HA2_WH"/>
</dbReference>
<dbReference type="Pfam" id="PF21010">
    <property type="entry name" value="HA2_C"/>
    <property type="match status" value="1"/>
</dbReference>
<dbReference type="PROSITE" id="PS51192">
    <property type="entry name" value="HELICASE_ATP_BIND_1"/>
    <property type="match status" value="1"/>
</dbReference>
<dbReference type="Gene3D" id="3.40.50.300">
    <property type="entry name" value="P-loop containing nucleotide triphosphate hydrolases"/>
    <property type="match status" value="2"/>
</dbReference>
<dbReference type="CDD" id="cd17917">
    <property type="entry name" value="DEXHc_RHA-like"/>
    <property type="match status" value="1"/>
</dbReference>
<dbReference type="GO" id="GO:0016787">
    <property type="term" value="F:hydrolase activity"/>
    <property type="evidence" value="ECO:0007669"/>
    <property type="project" value="UniProtKB-KW"/>
</dbReference>
<feature type="compositionally biased region" description="Basic and acidic residues" evidence="6">
    <location>
        <begin position="165"/>
        <end position="176"/>
    </location>
</feature>